<dbReference type="InterPro" id="IPR036249">
    <property type="entry name" value="Thioredoxin-like_sf"/>
</dbReference>
<feature type="transmembrane region" description="Helical" evidence="1">
    <location>
        <begin position="244"/>
        <end position="274"/>
    </location>
</feature>
<comment type="caution">
    <text evidence="2">The sequence shown here is derived from an EMBL/GenBank/DDBJ whole genome shotgun (WGS) entry which is preliminary data.</text>
</comment>
<keyword evidence="1" id="KW-1133">Transmembrane helix</keyword>
<sequence length="348" mass="38802">MNSRTIRLLTLQIIIVSLLIPIIAAAQPVIEINYFYGKDCPHCQALNPIIDEIEADHPNLVIHRYEVYYNDTNYEIFDEFRDRYGIKVGGVPVIFFNDTYLSGDITKEEIEREIARIEAGETDKTPESKVSIPFLIISGIVNGLINLCTFAVFILLLTSLLILNDRRKIIIIGITFIIAVYLTYLLVGVGLINTFLFAGTERYIRSAVIIIALLAGVINIRDFFTGESTLAIPKFAKPGIKRMIEYASLPTAGVLGVFATLVGLPCTVGVYLPVLTALSAEPPLQAILYLLFYNIIYILPLFGIIALVYFGTDPEELDEMRESKKRYVRLFGGIVILSIGILMLIGVI</sequence>
<feature type="transmembrane region" description="Helical" evidence="1">
    <location>
        <begin position="134"/>
        <end position="157"/>
    </location>
</feature>
<feature type="transmembrane region" description="Helical" evidence="1">
    <location>
        <begin position="169"/>
        <end position="197"/>
    </location>
</feature>
<accession>A0A1F2PBG2</accession>
<evidence type="ECO:0000313" key="2">
    <source>
        <dbReference type="EMBL" id="OFV67976.1"/>
    </source>
</evidence>
<dbReference type="AlphaFoldDB" id="A0A1F2PBG2"/>
<keyword evidence="1 2" id="KW-0812">Transmembrane</keyword>
<dbReference type="CDD" id="cd02947">
    <property type="entry name" value="TRX_family"/>
    <property type="match status" value="1"/>
</dbReference>
<evidence type="ECO:0000256" key="1">
    <source>
        <dbReference type="SAM" id="Phobius"/>
    </source>
</evidence>
<dbReference type="EMBL" id="LYOS01000002">
    <property type="protein sequence ID" value="OFV67976.1"/>
    <property type="molecule type" value="Genomic_DNA"/>
</dbReference>
<dbReference type="Proteomes" id="UP000186940">
    <property type="component" value="Unassembled WGS sequence"/>
</dbReference>
<feature type="transmembrane region" description="Helical" evidence="1">
    <location>
        <begin position="203"/>
        <end position="224"/>
    </location>
</feature>
<keyword evidence="3" id="KW-1185">Reference proteome</keyword>
<dbReference type="PANTHER" id="PTHR31272:SF9">
    <property type="entry name" value="BLL1027 PROTEIN"/>
    <property type="match status" value="1"/>
</dbReference>
<dbReference type="STRING" id="1838285.SCAL_000616"/>
<name>A0A1F2PBG2_9EURY</name>
<dbReference type="SUPFAM" id="SSF52833">
    <property type="entry name" value="Thioredoxin-like"/>
    <property type="match status" value="1"/>
</dbReference>
<protein>
    <submittedName>
        <fullName evidence="2">Cytochrome c biogenesis protein, transmembrane region</fullName>
    </submittedName>
</protein>
<feature type="transmembrane region" description="Helical" evidence="1">
    <location>
        <begin position="330"/>
        <end position="347"/>
    </location>
</feature>
<feature type="transmembrane region" description="Helical" evidence="1">
    <location>
        <begin position="286"/>
        <end position="310"/>
    </location>
</feature>
<organism evidence="2 3">
    <name type="scientific">Candidatus Syntropharchaeum caldarium</name>
    <dbReference type="NCBI Taxonomy" id="1838285"/>
    <lineage>
        <taxon>Archaea</taxon>
        <taxon>Methanobacteriati</taxon>
        <taxon>Methanobacteriota</taxon>
        <taxon>Stenosarchaea group</taxon>
        <taxon>Methanomicrobia</taxon>
        <taxon>Methanosarcinales</taxon>
        <taxon>ANME-2 cluster</taxon>
        <taxon>Candidatus Syntropharchaeum</taxon>
    </lineage>
</organism>
<proteinExistence type="predicted"/>
<dbReference type="PANTHER" id="PTHR31272">
    <property type="entry name" value="CYTOCHROME C-TYPE BIOGENESIS PROTEIN HI_1454-RELATED"/>
    <property type="match status" value="1"/>
</dbReference>
<gene>
    <name evidence="2" type="ORF">SCAL_000616</name>
</gene>
<reference evidence="2" key="1">
    <citation type="submission" date="2016-05" db="EMBL/GenBank/DDBJ databases">
        <title>Microbial consortia oxidize butane by reversing methanogenesis.</title>
        <authorList>
            <person name="Laso-Perez R."/>
            <person name="Richter M."/>
            <person name="Wegener G."/>
            <person name="Musat F."/>
        </authorList>
    </citation>
    <scope>NUCLEOTIDE SEQUENCE [LARGE SCALE GENOMIC DNA]</scope>
    <source>
        <strain evidence="2">BOX2</strain>
    </source>
</reference>
<keyword evidence="1" id="KW-0472">Membrane</keyword>
<dbReference type="InterPro" id="IPR051790">
    <property type="entry name" value="Cytochrome_c-biogenesis_DsbD"/>
</dbReference>
<evidence type="ECO:0000313" key="3">
    <source>
        <dbReference type="Proteomes" id="UP000186940"/>
    </source>
</evidence>
<dbReference type="Gene3D" id="3.40.30.10">
    <property type="entry name" value="Glutaredoxin"/>
    <property type="match status" value="1"/>
</dbReference>